<gene>
    <name evidence="1" type="ORF">PRUB_a3984</name>
</gene>
<dbReference type="SUPFAM" id="SSF56784">
    <property type="entry name" value="HAD-like"/>
    <property type="match status" value="1"/>
</dbReference>
<proteinExistence type="predicted"/>
<name>A0A8T0C8Q5_9GAMM</name>
<organism evidence="1 2">
    <name type="scientific">Pseudoalteromonas rubra</name>
    <dbReference type="NCBI Taxonomy" id="43658"/>
    <lineage>
        <taxon>Bacteria</taxon>
        <taxon>Pseudomonadati</taxon>
        <taxon>Pseudomonadota</taxon>
        <taxon>Gammaproteobacteria</taxon>
        <taxon>Alteromonadales</taxon>
        <taxon>Pseudoalteromonadaceae</taxon>
        <taxon>Pseudoalteromonas</taxon>
    </lineage>
</organism>
<dbReference type="EMBL" id="AHCD03000034">
    <property type="protein sequence ID" value="KAF7787117.1"/>
    <property type="molecule type" value="Genomic_DNA"/>
</dbReference>
<dbReference type="Gene3D" id="3.40.50.1000">
    <property type="entry name" value="HAD superfamily/HAD-like"/>
    <property type="match status" value="1"/>
</dbReference>
<dbReference type="RefSeq" id="WP_010385646.1">
    <property type="nucleotide sequence ID" value="NZ_AHCD03000034.1"/>
</dbReference>
<accession>A0A8T0C8Q5</accession>
<comment type="caution">
    <text evidence="1">The sequence shown here is derived from an EMBL/GenBank/DDBJ whole genome shotgun (WGS) entry which is preliminary data.</text>
</comment>
<evidence type="ECO:0000313" key="2">
    <source>
        <dbReference type="Proteomes" id="UP000016480"/>
    </source>
</evidence>
<dbReference type="Proteomes" id="UP000016480">
    <property type="component" value="Unassembled WGS sequence"/>
</dbReference>
<dbReference type="GeneID" id="61357775"/>
<protein>
    <submittedName>
        <fullName evidence="1">Uncharacterized protein</fullName>
    </submittedName>
</protein>
<evidence type="ECO:0000313" key="1">
    <source>
        <dbReference type="EMBL" id="KAF7787117.1"/>
    </source>
</evidence>
<dbReference type="InterPro" id="IPR036412">
    <property type="entry name" value="HAD-like_sf"/>
</dbReference>
<reference evidence="1 2" key="1">
    <citation type="journal article" date="2012" name="J. Bacteriol.">
        <title>Genome sequence of the cycloprodigiosin-producing bacterial strain Pseudoalteromonas rubra ATCC 29570(T).</title>
        <authorList>
            <person name="Xie B.B."/>
            <person name="Shu Y.L."/>
            <person name="Qin Q.L."/>
            <person name="Rong J.C."/>
            <person name="Zhang X.Y."/>
            <person name="Chen X.L."/>
            <person name="Zhou B.C."/>
            <person name="Zhang Y.Z."/>
        </authorList>
    </citation>
    <scope>NUCLEOTIDE SEQUENCE [LARGE SCALE GENOMIC DNA]</scope>
    <source>
        <strain evidence="1 2">DSM 6842</strain>
    </source>
</reference>
<dbReference type="InterPro" id="IPR023214">
    <property type="entry name" value="HAD_sf"/>
</dbReference>
<dbReference type="AlphaFoldDB" id="A0A8T0C8Q5"/>
<sequence length="202" mass="22694">MIIGIDFDNTIADYTGVFYRVGCALGWLPESVGQSKNEVKQYFISQDNEARWTELQGIVYGKEITQARPYPGAFDAMQRLQAQGHQLAIVSHKTKYPIIGERVDFHEAATQWLISHKFIGSIDAPVCSDAVFFNETKEQKIARIAQLDCAVFIDDLPSILTHSDFPAQCQGVLFAPDKHPNYDGAHINQWQALDAWLCSQSN</sequence>